<protein>
    <submittedName>
        <fullName evidence="1">Uncharacterized protein</fullName>
    </submittedName>
</protein>
<dbReference type="AlphaFoldDB" id="A0A510K332"/>
<gene>
    <name evidence="1" type="ORF">JMUB3870_2205</name>
</gene>
<proteinExistence type="predicted"/>
<organism evidence="1 2">
    <name type="scientific">Leptotrichia trevisanii</name>
    <dbReference type="NCBI Taxonomy" id="109328"/>
    <lineage>
        <taxon>Bacteria</taxon>
        <taxon>Fusobacteriati</taxon>
        <taxon>Fusobacteriota</taxon>
        <taxon>Fusobacteriia</taxon>
        <taxon>Fusobacteriales</taxon>
        <taxon>Leptotrichiaceae</taxon>
        <taxon>Leptotrichia</taxon>
    </lineage>
</organism>
<dbReference type="Proteomes" id="UP000422644">
    <property type="component" value="Chromosome"/>
</dbReference>
<sequence>MPNQDVRLDIEEEESIIGGKKKGNKLQQRLRKKYKKSMLKIIWLGSLEYWKQKMIY</sequence>
<dbReference type="EMBL" id="AP019831">
    <property type="protein sequence ID" value="BBM46078.1"/>
    <property type="molecule type" value="Genomic_DNA"/>
</dbReference>
<reference evidence="1 2" key="1">
    <citation type="submission" date="2019-07" db="EMBL/GenBank/DDBJ databases">
        <title>Complete Genome Sequence of Leptotrichia trevisanii Strain JMUB3870.</title>
        <authorList>
            <person name="Watanabe S."/>
            <person name="Cui L."/>
        </authorList>
    </citation>
    <scope>NUCLEOTIDE SEQUENCE [LARGE SCALE GENOMIC DNA]</scope>
    <source>
        <strain evidence="1 2">JMUB3870</strain>
    </source>
</reference>
<name>A0A510K332_9FUSO</name>
<evidence type="ECO:0000313" key="1">
    <source>
        <dbReference type="EMBL" id="BBM46078.1"/>
    </source>
</evidence>
<evidence type="ECO:0000313" key="2">
    <source>
        <dbReference type="Proteomes" id="UP000422644"/>
    </source>
</evidence>
<accession>A0A510K332</accession>
<keyword evidence="2" id="KW-1185">Reference proteome</keyword>